<evidence type="ECO:0000313" key="13">
    <source>
        <dbReference type="EMBL" id="MDN5202863.1"/>
    </source>
</evidence>
<evidence type="ECO:0000259" key="11">
    <source>
        <dbReference type="Pfam" id="PF07705"/>
    </source>
</evidence>
<keyword evidence="8" id="KW-1015">Disulfide bond</keyword>
<keyword evidence="5" id="KW-0378">Hydrolase</keyword>
<feature type="domain" description="CARDB" evidence="11">
    <location>
        <begin position="635"/>
        <end position="734"/>
    </location>
</feature>
<evidence type="ECO:0000313" key="14">
    <source>
        <dbReference type="Proteomes" id="UP001172082"/>
    </source>
</evidence>
<dbReference type="NCBIfam" id="NF038128">
    <property type="entry name" value="choice_anch_J"/>
    <property type="match status" value="2"/>
</dbReference>
<proteinExistence type="inferred from homology"/>
<gene>
    <name evidence="13" type="ORF">QQ008_15845</name>
</gene>
<dbReference type="InterPro" id="IPR024079">
    <property type="entry name" value="MetalloPept_cat_dom_sf"/>
</dbReference>
<evidence type="ECO:0000256" key="9">
    <source>
        <dbReference type="SAM" id="SignalP"/>
    </source>
</evidence>
<dbReference type="Pfam" id="PF18962">
    <property type="entry name" value="Por_Secre_tail"/>
    <property type="match status" value="1"/>
</dbReference>
<dbReference type="InterPro" id="IPR026444">
    <property type="entry name" value="Secre_tail"/>
</dbReference>
<evidence type="ECO:0000259" key="12">
    <source>
        <dbReference type="Pfam" id="PF18962"/>
    </source>
</evidence>
<keyword evidence="4 9" id="KW-0732">Signal</keyword>
<keyword evidence="3" id="KW-0479">Metal-binding</keyword>
<dbReference type="Proteomes" id="UP001172082">
    <property type="component" value="Unassembled WGS sequence"/>
</dbReference>
<dbReference type="Gene3D" id="2.60.40.10">
    <property type="entry name" value="Immunoglobulins"/>
    <property type="match status" value="2"/>
</dbReference>
<dbReference type="PANTHER" id="PTHR47466:SF1">
    <property type="entry name" value="METALLOPROTEASE MEP1 (AFU_ORTHOLOGUE AFUA_1G07730)-RELATED"/>
    <property type="match status" value="1"/>
</dbReference>
<keyword evidence="14" id="KW-1185">Reference proteome</keyword>
<keyword evidence="6" id="KW-0862">Zinc</keyword>
<sequence length="1009" mass="111914">MRKSLVFIFLLHVGSILLAQEKCGTVLLEEIKKQNNPSRESIHQFEDWLQNKIKDRKFRSSAQGEAERQAGPYIIPVVVHVIHLGEPVGTGSNISDDQIISQIDVLNEDFRRLNSDANLTLSQFKPVAADAEIEFRLAQRDPEGLATTGITRTLSTRAFWGINDGEALSSLSYWPAEDYLNIWVTNLSGTLLGFAQLPVSNLEGLEDASNNRLSDGIVVRYESFGSVNKGDFPVLEEPFHLGRTTTHEVGHFFGLRHIWGDGGCSVDDFCADTPQASSDNNGCNLNKTSCGGLNMVQNYMDYTDDVCMNLFTLDQKARMQTVLENSPRRESLTESKGALPPVVTDNDLGIRGILSPNVGVCDNNTIPSVEVRNYGTNQITSLSISVILNENVIETKNVVVTLDPLEITTISFNPLSITEIGKHQLGFEVSSVNGSSDNNPDNNNQEMYFFNSANVTSSFSSSFEILPVDWIIDNPDGETTWAIQNAQGNGSDNNTAIAINMFNYQSPSGETDRLITPNFDLSSVRNASIRFKIAYADNENRPDKLAVAVSRDCGNTFSEQDIIYQKSGNELSTTNSSTSAFVPTNKFQWRTENIDLSEFIGEENIQIAFMAQNGEGNNLFLDDVGVAFQVENNYDISISKITKPSPIICDGNIAPSIEVINLGTESVNTFEVSLKVNGNVVSTLQYSGDVLAPDAQTTIDFDNINLPDGSNEVTFSVGMPNGVNDKNQGNNEKSITTLIENSNDILPIREKFKTSQISDSDWIVINPDMNTTWEVISAPNGETNNFSAYINQYDYPEIGQKNWLVSPVLDFSKTDKASLTFRISHASTDNFADTLKVLVSTDCGTSFEQMVFSRYGVALAQENSQDPWTPSSANDWREEFIDLTDFAGEPNVRVAFVAVNGYSNNLYLDDIEFFLTNTQDLFRPNEDQAEVYPNPVFNGTIKTVLNLSERQEVIISVYDALGKLNFQRNFPNSLNQTYEIDLTNLRNGMYYVSIQGQTTRSVKKIIFNK</sequence>
<feature type="domain" description="Secretion system C-terminal sorting" evidence="12">
    <location>
        <begin position="931"/>
        <end position="1006"/>
    </location>
</feature>
<name>A0ABT8KT99_9BACT</name>
<accession>A0ABT8KT99</accession>
<dbReference type="InterPro" id="IPR013320">
    <property type="entry name" value="ConA-like_dom_sf"/>
</dbReference>
<feature type="chain" id="PRO_5045369849" evidence="9">
    <location>
        <begin position="20"/>
        <end position="1009"/>
    </location>
</feature>
<reference evidence="13" key="1">
    <citation type="submission" date="2023-06" db="EMBL/GenBank/DDBJ databases">
        <title>Genomic of Parafulvivirga corallium.</title>
        <authorList>
            <person name="Wang G."/>
        </authorList>
    </citation>
    <scope>NUCLEOTIDE SEQUENCE</scope>
    <source>
        <strain evidence="13">BMA10</strain>
    </source>
</reference>
<comment type="caution">
    <text evidence="13">The sequence shown here is derived from an EMBL/GenBank/DDBJ whole genome shotgun (WGS) entry which is preliminary data.</text>
</comment>
<dbReference type="RefSeq" id="WP_346752882.1">
    <property type="nucleotide sequence ID" value="NZ_JAUJEA010000005.1"/>
</dbReference>
<comment type="similarity">
    <text evidence="1">Belongs to the peptidase M43B family.</text>
</comment>
<dbReference type="Pfam" id="PF05572">
    <property type="entry name" value="Peptidase_M43"/>
    <property type="match status" value="1"/>
</dbReference>
<dbReference type="Pfam" id="PF07705">
    <property type="entry name" value="CARDB"/>
    <property type="match status" value="1"/>
</dbReference>
<evidence type="ECO:0000256" key="6">
    <source>
        <dbReference type="ARBA" id="ARBA00022833"/>
    </source>
</evidence>
<dbReference type="InterPro" id="IPR008754">
    <property type="entry name" value="Peptidase_M43"/>
</dbReference>
<dbReference type="NCBIfam" id="TIGR04183">
    <property type="entry name" value="Por_Secre_tail"/>
    <property type="match status" value="1"/>
</dbReference>
<evidence type="ECO:0000256" key="2">
    <source>
        <dbReference type="ARBA" id="ARBA00022670"/>
    </source>
</evidence>
<dbReference type="PANTHER" id="PTHR47466">
    <property type="match status" value="1"/>
</dbReference>
<feature type="domain" description="Peptidase M43 pregnancy-associated plasma-A" evidence="10">
    <location>
        <begin position="243"/>
        <end position="324"/>
    </location>
</feature>
<feature type="signal peptide" evidence="9">
    <location>
        <begin position="1"/>
        <end position="19"/>
    </location>
</feature>
<dbReference type="InterPro" id="IPR011635">
    <property type="entry name" value="CARDB"/>
</dbReference>
<dbReference type="Gene3D" id="2.60.120.200">
    <property type="match status" value="2"/>
</dbReference>
<dbReference type="SUPFAM" id="SSF55486">
    <property type="entry name" value="Metalloproteases ('zincins'), catalytic domain"/>
    <property type="match status" value="1"/>
</dbReference>
<dbReference type="SUPFAM" id="SSF49899">
    <property type="entry name" value="Concanavalin A-like lectins/glucanases"/>
    <property type="match status" value="1"/>
</dbReference>
<evidence type="ECO:0000256" key="4">
    <source>
        <dbReference type="ARBA" id="ARBA00022729"/>
    </source>
</evidence>
<dbReference type="CDD" id="cd04275">
    <property type="entry name" value="ZnMc_pappalysin_like"/>
    <property type="match status" value="1"/>
</dbReference>
<evidence type="ECO:0000256" key="8">
    <source>
        <dbReference type="ARBA" id="ARBA00023157"/>
    </source>
</evidence>
<evidence type="ECO:0000256" key="1">
    <source>
        <dbReference type="ARBA" id="ARBA00008721"/>
    </source>
</evidence>
<protein>
    <submittedName>
        <fullName evidence="13">Choice-of-anchor J domain-containing protein</fullName>
    </submittedName>
</protein>
<evidence type="ECO:0000256" key="7">
    <source>
        <dbReference type="ARBA" id="ARBA00023049"/>
    </source>
</evidence>
<keyword evidence="2" id="KW-0645">Protease</keyword>
<organism evidence="13 14">
    <name type="scientific">Splendidivirga corallicola</name>
    <dbReference type="NCBI Taxonomy" id="3051826"/>
    <lineage>
        <taxon>Bacteria</taxon>
        <taxon>Pseudomonadati</taxon>
        <taxon>Bacteroidota</taxon>
        <taxon>Cytophagia</taxon>
        <taxon>Cytophagales</taxon>
        <taxon>Splendidivirgaceae</taxon>
        <taxon>Splendidivirga</taxon>
    </lineage>
</organism>
<evidence type="ECO:0000256" key="3">
    <source>
        <dbReference type="ARBA" id="ARBA00022723"/>
    </source>
</evidence>
<dbReference type="InterPro" id="IPR013783">
    <property type="entry name" value="Ig-like_fold"/>
</dbReference>
<dbReference type="Gene3D" id="3.40.390.10">
    <property type="entry name" value="Collagenase (Catalytic Domain)"/>
    <property type="match status" value="1"/>
</dbReference>
<dbReference type="EMBL" id="JAUJEA010000005">
    <property type="protein sequence ID" value="MDN5202863.1"/>
    <property type="molecule type" value="Genomic_DNA"/>
</dbReference>
<keyword evidence="7" id="KW-0482">Metalloprotease</keyword>
<evidence type="ECO:0000256" key="5">
    <source>
        <dbReference type="ARBA" id="ARBA00022801"/>
    </source>
</evidence>
<evidence type="ECO:0000259" key="10">
    <source>
        <dbReference type="Pfam" id="PF05572"/>
    </source>
</evidence>